<protein>
    <submittedName>
        <fullName evidence="1">Uncharacterized protein</fullName>
    </submittedName>
</protein>
<dbReference type="AlphaFoldDB" id="A0AAW8RWT8"/>
<evidence type="ECO:0000313" key="2">
    <source>
        <dbReference type="EMBL" id="MDT2517005.1"/>
    </source>
</evidence>
<name>A0AAW8RWT8_ENTAV</name>
<evidence type="ECO:0000313" key="1">
    <source>
        <dbReference type="EMBL" id="MDT2404422.1"/>
    </source>
</evidence>
<evidence type="ECO:0000313" key="3">
    <source>
        <dbReference type="Proteomes" id="UP001260773"/>
    </source>
</evidence>
<sequence length="63" mass="7628">MDLDEMTVIKMYELHYITRDFFLEQILGCGQRTIAEEGIRRFCFYIELAAGRTNRDYYIETYT</sequence>
<gene>
    <name evidence="1" type="ORF">P7D43_18815</name>
    <name evidence="2" type="ORF">P7D79_22540</name>
</gene>
<comment type="caution">
    <text evidence="1">The sequence shown here is derived from an EMBL/GenBank/DDBJ whole genome shotgun (WGS) entry which is preliminary data.</text>
</comment>
<reference evidence="1 4" key="1">
    <citation type="submission" date="2023-03" db="EMBL/GenBank/DDBJ databases">
        <authorList>
            <person name="Shen W."/>
            <person name="Cai J."/>
        </authorList>
    </citation>
    <scope>NUCLEOTIDE SEQUENCE</scope>
    <source>
        <strain evidence="1">P33-2</strain>
        <strain evidence="2 4">Y2</strain>
    </source>
</reference>
<proteinExistence type="predicted"/>
<organism evidence="1 3">
    <name type="scientific">Enterococcus avium</name>
    <name type="common">Streptococcus avium</name>
    <dbReference type="NCBI Taxonomy" id="33945"/>
    <lineage>
        <taxon>Bacteria</taxon>
        <taxon>Bacillati</taxon>
        <taxon>Bacillota</taxon>
        <taxon>Bacilli</taxon>
        <taxon>Lactobacillales</taxon>
        <taxon>Enterococcaceae</taxon>
        <taxon>Enterococcus</taxon>
    </lineage>
</organism>
<dbReference type="RefSeq" id="WP_311820711.1">
    <property type="nucleotide sequence ID" value="NZ_JARPWH010000102.1"/>
</dbReference>
<accession>A0AAW8RWT8</accession>
<evidence type="ECO:0000313" key="4">
    <source>
        <dbReference type="Proteomes" id="UP001264335"/>
    </source>
</evidence>
<dbReference type="Proteomes" id="UP001264335">
    <property type="component" value="Unassembled WGS sequence"/>
</dbReference>
<dbReference type="EMBL" id="JARPWY010000135">
    <property type="protein sequence ID" value="MDT2517005.1"/>
    <property type="molecule type" value="Genomic_DNA"/>
</dbReference>
<dbReference type="EMBL" id="JARPWH010000102">
    <property type="protein sequence ID" value="MDT2404422.1"/>
    <property type="molecule type" value="Genomic_DNA"/>
</dbReference>
<dbReference type="Proteomes" id="UP001260773">
    <property type="component" value="Unassembled WGS sequence"/>
</dbReference>